<dbReference type="GO" id="GO:0106300">
    <property type="term" value="P:protein-DNA covalent cross-linking repair"/>
    <property type="evidence" value="ECO:0007669"/>
    <property type="project" value="InterPro"/>
</dbReference>
<keyword evidence="10" id="KW-1185">Reference proteome</keyword>
<proteinExistence type="inferred from homology"/>
<keyword evidence="3" id="KW-0227">DNA damage</keyword>
<dbReference type="RefSeq" id="WP_154800627.1">
    <property type="nucleotide sequence ID" value="NZ_CP052758.1"/>
</dbReference>
<protein>
    <recommendedName>
        <fullName evidence="8">Abasic site processing protein</fullName>
        <ecNumber evidence="8">3.4.-.-</ecNumber>
    </recommendedName>
</protein>
<dbReference type="Proteomes" id="UP000451354">
    <property type="component" value="Plasmid pCPRO01"/>
</dbReference>
<dbReference type="PANTHER" id="PTHR13604">
    <property type="entry name" value="DC12-RELATED"/>
    <property type="match status" value="1"/>
</dbReference>
<evidence type="ECO:0000256" key="3">
    <source>
        <dbReference type="ARBA" id="ARBA00022763"/>
    </source>
</evidence>
<dbReference type="AlphaFoldDB" id="A0A6M5UN72"/>
<evidence type="ECO:0000256" key="8">
    <source>
        <dbReference type="RuleBase" id="RU364100"/>
    </source>
</evidence>
<dbReference type="Gene3D" id="3.90.1680.10">
    <property type="entry name" value="SOS response associated peptidase-like"/>
    <property type="match status" value="1"/>
</dbReference>
<dbReference type="OrthoDB" id="9782620at2"/>
<gene>
    <name evidence="9" type="ORF">FIC82_020040</name>
</gene>
<dbReference type="GO" id="GO:0016829">
    <property type="term" value="F:lyase activity"/>
    <property type="evidence" value="ECO:0007669"/>
    <property type="project" value="UniProtKB-KW"/>
</dbReference>
<keyword evidence="7" id="KW-0456">Lyase</keyword>
<name>A0A6M5UN72_9MICO</name>
<dbReference type="GO" id="GO:0008233">
    <property type="term" value="F:peptidase activity"/>
    <property type="evidence" value="ECO:0007669"/>
    <property type="project" value="UniProtKB-KW"/>
</dbReference>
<accession>A0A6M5UN72</accession>
<evidence type="ECO:0000256" key="6">
    <source>
        <dbReference type="ARBA" id="ARBA00023125"/>
    </source>
</evidence>
<dbReference type="PANTHER" id="PTHR13604:SF0">
    <property type="entry name" value="ABASIC SITE PROCESSING PROTEIN HMCES"/>
    <property type="match status" value="1"/>
</dbReference>
<evidence type="ECO:0000256" key="1">
    <source>
        <dbReference type="ARBA" id="ARBA00008136"/>
    </source>
</evidence>
<evidence type="ECO:0000256" key="4">
    <source>
        <dbReference type="ARBA" id="ARBA00022801"/>
    </source>
</evidence>
<dbReference type="InterPro" id="IPR036590">
    <property type="entry name" value="SRAP-like"/>
</dbReference>
<sequence>MCGRYASARRDDEIARHFHVAELVGKELGPSWNVAPTQDVRVVLEREEAGHVARQLRTVHWGLVPSWAKDTKIGSRMINARVETITDKPAFRRAAARRRAIVPMDGYFEWQAPESGKGRKTPYYLIDPDGAPLAAAGLYELWRDPTKPDDAPDRWLWSMTVITTAATDTLGHIHDRSPLLLPDDLWDGWLDPDLTDTGDVDALLRRVPEPHLHPIEVSPAVGNVRNNSPALVEPVSP</sequence>
<dbReference type="Pfam" id="PF02586">
    <property type="entry name" value="SRAP"/>
    <property type="match status" value="1"/>
</dbReference>
<dbReference type="EMBL" id="CP052758">
    <property type="protein sequence ID" value="QJW38681.1"/>
    <property type="molecule type" value="Genomic_DNA"/>
</dbReference>
<dbReference type="EC" id="3.4.-.-" evidence="8"/>
<dbReference type="GO" id="GO:0006508">
    <property type="term" value="P:proteolysis"/>
    <property type="evidence" value="ECO:0007669"/>
    <property type="project" value="UniProtKB-KW"/>
</dbReference>
<comment type="similarity">
    <text evidence="1 8">Belongs to the SOS response-associated peptidase family.</text>
</comment>
<keyword evidence="9" id="KW-0614">Plasmid</keyword>
<keyword evidence="4 8" id="KW-0378">Hydrolase</keyword>
<evidence type="ECO:0000256" key="5">
    <source>
        <dbReference type="ARBA" id="ARBA00023124"/>
    </source>
</evidence>
<evidence type="ECO:0000256" key="2">
    <source>
        <dbReference type="ARBA" id="ARBA00022670"/>
    </source>
</evidence>
<evidence type="ECO:0000256" key="7">
    <source>
        <dbReference type="ARBA" id="ARBA00023239"/>
    </source>
</evidence>
<keyword evidence="5" id="KW-0190">Covalent protein-DNA linkage</keyword>
<keyword evidence="2 8" id="KW-0645">Protease</keyword>
<geneLocation type="plasmid" evidence="9 10">
    <name>pCPRO01</name>
</geneLocation>
<keyword evidence="6" id="KW-0238">DNA-binding</keyword>
<dbReference type="SUPFAM" id="SSF143081">
    <property type="entry name" value="BB1717-like"/>
    <property type="match status" value="1"/>
</dbReference>
<reference evidence="10" key="1">
    <citation type="journal article" date="2022" name="Int. J. Syst. Evol. Microbiol.">
        <title>Cellulosimicrobium protaetiae sp. nov., isolated from the gut of the larva of Protaetia brevitarsis seulensis.</title>
        <authorList>
            <person name="Le Han H."/>
            <person name="Nguyen T.T.H."/>
            <person name="Li Z."/>
            <person name="Shin N.R."/>
            <person name="Kim S.G."/>
        </authorList>
    </citation>
    <scope>NUCLEOTIDE SEQUENCE [LARGE SCALE GENOMIC DNA]</scope>
    <source>
        <strain evidence="10">BI34</strain>
    </source>
</reference>
<dbReference type="KEGG" id="cprt:FIC82_020040"/>
<dbReference type="GO" id="GO:0003697">
    <property type="term" value="F:single-stranded DNA binding"/>
    <property type="evidence" value="ECO:0007669"/>
    <property type="project" value="InterPro"/>
</dbReference>
<dbReference type="InterPro" id="IPR003738">
    <property type="entry name" value="SRAP"/>
</dbReference>
<evidence type="ECO:0000313" key="10">
    <source>
        <dbReference type="Proteomes" id="UP000451354"/>
    </source>
</evidence>
<organism evidence="9 10">
    <name type="scientific">Cellulosimicrobium protaetiae</name>
    <dbReference type="NCBI Taxonomy" id="2587808"/>
    <lineage>
        <taxon>Bacteria</taxon>
        <taxon>Bacillati</taxon>
        <taxon>Actinomycetota</taxon>
        <taxon>Actinomycetes</taxon>
        <taxon>Micrococcales</taxon>
        <taxon>Promicromonosporaceae</taxon>
        <taxon>Cellulosimicrobium</taxon>
    </lineage>
</organism>
<evidence type="ECO:0000313" key="9">
    <source>
        <dbReference type="EMBL" id="QJW38681.1"/>
    </source>
</evidence>